<sequence>MAKFAYRMQSILDIKEKMEGQAKIAYGVANAKLMDEQGKLQQIMIRKAGYESQARNLVNGTINVPKIKECKRAVDTMKTMQRSQMMNVHVAEKNVEAARLKLNEVMMERKTHEKLKEQAFEVFKQEMQYAENKEIDELVSYTYHEGMTETR</sequence>
<dbReference type="RefSeq" id="WP_055039130.1">
    <property type="nucleotide sequence ID" value="NZ_CVRS01000016.1"/>
</dbReference>
<evidence type="ECO:0000256" key="2">
    <source>
        <dbReference type="ARBA" id="ARBA00010004"/>
    </source>
</evidence>
<keyword evidence="5" id="KW-1003">Cell membrane</keyword>
<keyword evidence="6" id="KW-0145">Chemotaxis</keyword>
<evidence type="ECO:0000256" key="1">
    <source>
        <dbReference type="ARBA" id="ARBA00004413"/>
    </source>
</evidence>
<dbReference type="InterPro" id="IPR053716">
    <property type="entry name" value="Flag_assembly_chemotaxis_eff"/>
</dbReference>
<dbReference type="InterPro" id="IPR012823">
    <property type="entry name" value="Flagell_FliJ"/>
</dbReference>
<proteinExistence type="inferred from homology"/>
<name>A0A0M6WBI9_9FIRM</name>
<dbReference type="EMBL" id="CVRS01000016">
    <property type="protein sequence ID" value="CRL33180.1"/>
    <property type="molecule type" value="Genomic_DNA"/>
</dbReference>
<keyword evidence="12" id="KW-1185">Reference proteome</keyword>
<comment type="similarity">
    <text evidence="2">Belongs to the FliJ family.</text>
</comment>
<dbReference type="GO" id="GO:0005886">
    <property type="term" value="C:plasma membrane"/>
    <property type="evidence" value="ECO:0007669"/>
    <property type="project" value="UniProtKB-SubCell"/>
</dbReference>
<evidence type="ECO:0000256" key="7">
    <source>
        <dbReference type="ARBA" id="ARBA00022795"/>
    </source>
</evidence>
<evidence type="ECO:0000256" key="9">
    <source>
        <dbReference type="ARBA" id="ARBA00023136"/>
    </source>
</evidence>
<dbReference type="GO" id="GO:0015031">
    <property type="term" value="P:protein transport"/>
    <property type="evidence" value="ECO:0007669"/>
    <property type="project" value="UniProtKB-KW"/>
</dbReference>
<keyword evidence="4" id="KW-0813">Transport</keyword>
<gene>
    <name evidence="11" type="ORF">RIL183_01471</name>
</gene>
<reference evidence="12" key="1">
    <citation type="submission" date="2015-05" db="EMBL/GenBank/DDBJ databases">
        <authorList>
            <consortium name="Pathogen Informatics"/>
        </authorList>
    </citation>
    <scope>NUCLEOTIDE SEQUENCE [LARGE SCALE GENOMIC DNA]</scope>
    <source>
        <strain evidence="12">L1-83</strain>
    </source>
</reference>
<evidence type="ECO:0000256" key="6">
    <source>
        <dbReference type="ARBA" id="ARBA00022500"/>
    </source>
</evidence>
<evidence type="ECO:0000256" key="3">
    <source>
        <dbReference type="ARBA" id="ARBA00020392"/>
    </source>
</evidence>
<accession>A0A0M6WBI9</accession>
<dbReference type="NCBIfam" id="TIGR02473">
    <property type="entry name" value="flagell_FliJ"/>
    <property type="match status" value="1"/>
</dbReference>
<dbReference type="GO" id="GO:0009288">
    <property type="term" value="C:bacterial-type flagellum"/>
    <property type="evidence" value="ECO:0007669"/>
    <property type="project" value="InterPro"/>
</dbReference>
<dbReference type="Gene3D" id="1.10.287.1700">
    <property type="match status" value="1"/>
</dbReference>
<dbReference type="AlphaFoldDB" id="A0A0M6WBI9"/>
<dbReference type="Proteomes" id="UP000049828">
    <property type="component" value="Unassembled WGS sequence"/>
</dbReference>
<evidence type="ECO:0000256" key="10">
    <source>
        <dbReference type="ARBA" id="ARBA00023225"/>
    </source>
</evidence>
<dbReference type="GO" id="GO:0044781">
    <property type="term" value="P:bacterial-type flagellum organization"/>
    <property type="evidence" value="ECO:0007669"/>
    <property type="project" value="UniProtKB-KW"/>
</dbReference>
<evidence type="ECO:0000256" key="5">
    <source>
        <dbReference type="ARBA" id="ARBA00022475"/>
    </source>
</evidence>
<evidence type="ECO:0000256" key="8">
    <source>
        <dbReference type="ARBA" id="ARBA00022927"/>
    </source>
</evidence>
<comment type="subcellular location">
    <subcellularLocation>
        <location evidence="1">Cell membrane</location>
        <topology evidence="1">Peripheral membrane protein</topology>
        <orientation evidence="1">Cytoplasmic side</orientation>
    </subcellularLocation>
</comment>
<dbReference type="OrthoDB" id="1767518at2"/>
<evidence type="ECO:0000313" key="12">
    <source>
        <dbReference type="Proteomes" id="UP000049828"/>
    </source>
</evidence>
<evidence type="ECO:0000313" key="11">
    <source>
        <dbReference type="EMBL" id="CRL33180.1"/>
    </source>
</evidence>
<keyword evidence="9" id="KW-0472">Membrane</keyword>
<dbReference type="GO" id="GO:0006935">
    <property type="term" value="P:chemotaxis"/>
    <property type="evidence" value="ECO:0007669"/>
    <property type="project" value="UniProtKB-KW"/>
</dbReference>
<keyword evidence="8" id="KW-0653">Protein transport</keyword>
<protein>
    <recommendedName>
        <fullName evidence="3">Flagellar FliJ protein</fullName>
    </recommendedName>
</protein>
<evidence type="ECO:0000256" key="4">
    <source>
        <dbReference type="ARBA" id="ARBA00022448"/>
    </source>
</evidence>
<keyword evidence="10" id="KW-1006">Bacterial flagellum protein export</keyword>
<organism evidence="11 12">
    <name type="scientific">Roseburia inulinivorans</name>
    <dbReference type="NCBI Taxonomy" id="360807"/>
    <lineage>
        <taxon>Bacteria</taxon>
        <taxon>Bacillati</taxon>
        <taxon>Bacillota</taxon>
        <taxon>Clostridia</taxon>
        <taxon>Lachnospirales</taxon>
        <taxon>Lachnospiraceae</taxon>
        <taxon>Roseburia</taxon>
    </lineage>
</organism>
<dbReference type="GO" id="GO:0071973">
    <property type="term" value="P:bacterial-type flagellum-dependent cell motility"/>
    <property type="evidence" value="ECO:0007669"/>
    <property type="project" value="InterPro"/>
</dbReference>
<dbReference type="Pfam" id="PF02050">
    <property type="entry name" value="FliJ"/>
    <property type="match status" value="1"/>
</dbReference>
<dbReference type="STRING" id="360807.ERS852392_00508"/>
<keyword evidence="7" id="KW-1005">Bacterial flagellum biogenesis</keyword>